<dbReference type="AlphaFoldDB" id="A0A7W6IHM3"/>
<dbReference type="PROSITE" id="PS51278">
    <property type="entry name" value="GATASE_TYPE_2"/>
    <property type="match status" value="1"/>
</dbReference>
<keyword evidence="6" id="KW-0315">Glutamine amidotransferase</keyword>
<evidence type="ECO:0000259" key="10">
    <source>
        <dbReference type="PROSITE" id="PS51278"/>
    </source>
</evidence>
<evidence type="ECO:0000313" key="12">
    <source>
        <dbReference type="Proteomes" id="UP000519439"/>
    </source>
</evidence>
<dbReference type="Gene3D" id="3.60.20.10">
    <property type="entry name" value="Glutamine Phosphoribosylpyrophosphate, subunit 1, domain 1"/>
    <property type="match status" value="1"/>
</dbReference>
<evidence type="ECO:0000313" key="11">
    <source>
        <dbReference type="EMBL" id="MBB4041646.1"/>
    </source>
</evidence>
<dbReference type="Proteomes" id="UP000519439">
    <property type="component" value="Unassembled WGS sequence"/>
</dbReference>
<dbReference type="SUPFAM" id="SSF56235">
    <property type="entry name" value="N-terminal nucleophile aminohydrolases (Ntn hydrolases)"/>
    <property type="match status" value="1"/>
</dbReference>
<dbReference type="Gene3D" id="3.40.50.620">
    <property type="entry name" value="HUPs"/>
    <property type="match status" value="1"/>
</dbReference>
<dbReference type="PANTHER" id="PTHR43284:SF1">
    <property type="entry name" value="ASPARAGINE SYNTHETASE"/>
    <property type="match status" value="1"/>
</dbReference>
<proteinExistence type="inferred from homology"/>
<keyword evidence="11" id="KW-0436">Ligase</keyword>
<dbReference type="InterPro" id="IPR051786">
    <property type="entry name" value="ASN_synthetase/amidase"/>
</dbReference>
<evidence type="ECO:0000256" key="3">
    <source>
        <dbReference type="ARBA" id="ARBA00012737"/>
    </source>
</evidence>
<sequence length="598" mass="66276">MRRGPDEAGVKVSGSVALGHNLLRIFPDAMSRQPMASDDGRLSICFNGEIYNYLEIREQLGTAGIRFRTDTDTEVILRAYEHFGTDFVAKLNGMFALVIHDAATGRVIVARDRFGQKPLYCFMSSRLKIFSSSISSILAHPDVAVDVDEQSLREYLHLLDTFDNRTLFKGVRHFPAATLSVFSDAAVELHAEQFVETTFQADPGKGAVTDKAVDLCYDLFAKSAKRQSRVGGPLAAHLSGGLDSSAIVATLRGEAPQDLRTYCCTYGSDTSGLYPGEEEFEEAHYAAEVAASVGVSHGTVSVSPSDYYDIFPALVEALEEPKGNSCVPHFLLAREISGSARVFFSGEGGDEFFGGYWWKYALSQNPVRDERASAYFSALCAGDESWLSSLGRIDPSVRSNVRNRFQADFDRSPSADALDEIMSYESRHFMQYLLVQADKLAGYFSLEGRYPFLDNDLFEFVRTSPVGWRHDPTQPSKHLLRRAMRGRLPAHILDRKKMGFVAPEGGWYRSVLSPLVRAVLLRQGGLVSGLIGINALEDVLSRHERSEKNYRKLIWGLMSLELWHAHFIQGSDVTEVLCASPHNVFTLSEGKKLAGASR</sequence>
<comment type="caution">
    <text evidence="11">The sequence shown here is derived from an EMBL/GenBank/DDBJ whole genome shotgun (WGS) entry which is preliminary data.</text>
</comment>
<feature type="site" description="Important for beta-aspartyl-AMP intermediate formation" evidence="9">
    <location>
        <position position="347"/>
    </location>
</feature>
<feature type="binding site" evidence="8">
    <location>
        <begin position="345"/>
        <end position="346"/>
    </location>
    <ligand>
        <name>ATP</name>
        <dbReference type="ChEBI" id="CHEBI:30616"/>
    </ligand>
</feature>
<dbReference type="InterPro" id="IPR029055">
    <property type="entry name" value="Ntn_hydrolases_N"/>
</dbReference>
<evidence type="ECO:0000256" key="5">
    <source>
        <dbReference type="ARBA" id="ARBA00022840"/>
    </source>
</evidence>
<dbReference type="InterPro" id="IPR001962">
    <property type="entry name" value="Asn_synthase"/>
</dbReference>
<keyword evidence="4 8" id="KW-0547">Nucleotide-binding</keyword>
<dbReference type="CDD" id="cd01991">
    <property type="entry name" value="Asn_synthase_B_C"/>
    <property type="match status" value="1"/>
</dbReference>
<evidence type="ECO:0000256" key="2">
    <source>
        <dbReference type="ARBA" id="ARBA00005752"/>
    </source>
</evidence>
<evidence type="ECO:0000256" key="7">
    <source>
        <dbReference type="ARBA" id="ARBA00048741"/>
    </source>
</evidence>
<dbReference type="GO" id="GO:0005829">
    <property type="term" value="C:cytosol"/>
    <property type="evidence" value="ECO:0007669"/>
    <property type="project" value="TreeGrafter"/>
</dbReference>
<dbReference type="GO" id="GO:0006529">
    <property type="term" value="P:asparagine biosynthetic process"/>
    <property type="evidence" value="ECO:0007669"/>
    <property type="project" value="InterPro"/>
</dbReference>
<dbReference type="NCBIfam" id="TIGR01536">
    <property type="entry name" value="asn_synth_AEB"/>
    <property type="match status" value="1"/>
</dbReference>
<evidence type="ECO:0000256" key="6">
    <source>
        <dbReference type="ARBA" id="ARBA00022962"/>
    </source>
</evidence>
<dbReference type="InterPro" id="IPR014729">
    <property type="entry name" value="Rossmann-like_a/b/a_fold"/>
</dbReference>
<evidence type="ECO:0000256" key="4">
    <source>
        <dbReference type="ARBA" id="ARBA00022741"/>
    </source>
</evidence>
<dbReference type="PIRSF" id="PIRSF001589">
    <property type="entry name" value="Asn_synthetase_glu-h"/>
    <property type="match status" value="1"/>
</dbReference>
<dbReference type="InterPro" id="IPR033738">
    <property type="entry name" value="AsnB_N"/>
</dbReference>
<comment type="similarity">
    <text evidence="2">Belongs to the asparagine synthetase family.</text>
</comment>
<dbReference type="PANTHER" id="PTHR43284">
    <property type="entry name" value="ASPARAGINE SYNTHETASE (GLUTAMINE-HYDROLYZING)"/>
    <property type="match status" value="1"/>
</dbReference>
<keyword evidence="5 8" id="KW-0067">ATP-binding</keyword>
<dbReference type="InterPro" id="IPR006426">
    <property type="entry name" value="Asn_synth_AEB"/>
</dbReference>
<dbReference type="GO" id="GO:0005524">
    <property type="term" value="F:ATP binding"/>
    <property type="evidence" value="ECO:0007669"/>
    <property type="project" value="UniProtKB-KW"/>
</dbReference>
<dbReference type="SUPFAM" id="SSF52402">
    <property type="entry name" value="Adenine nucleotide alpha hydrolases-like"/>
    <property type="match status" value="1"/>
</dbReference>
<dbReference type="Pfam" id="PF13537">
    <property type="entry name" value="GATase_7"/>
    <property type="match status" value="1"/>
</dbReference>
<evidence type="ECO:0000256" key="8">
    <source>
        <dbReference type="PIRSR" id="PIRSR001589-2"/>
    </source>
</evidence>
<dbReference type="EC" id="6.3.5.4" evidence="3"/>
<evidence type="ECO:0000256" key="9">
    <source>
        <dbReference type="PIRSR" id="PIRSR001589-3"/>
    </source>
</evidence>
<reference evidence="11 12" key="1">
    <citation type="submission" date="2020-08" db="EMBL/GenBank/DDBJ databases">
        <title>Genomic Encyclopedia of Type Strains, Phase IV (KMG-IV): sequencing the most valuable type-strain genomes for metagenomic binning, comparative biology and taxonomic classification.</title>
        <authorList>
            <person name="Goeker M."/>
        </authorList>
    </citation>
    <scope>NUCLEOTIDE SEQUENCE [LARGE SCALE GENOMIC DNA]</scope>
    <source>
        <strain evidence="11 12">DSM 15743</strain>
    </source>
</reference>
<comment type="pathway">
    <text evidence="1">Amino-acid biosynthesis; L-asparagine biosynthesis; L-asparagine from L-aspartate (L-Gln route): step 1/1.</text>
</comment>
<gene>
    <name evidence="11" type="ORF">GGR34_003324</name>
</gene>
<name>A0A7W6IHM3_9HYPH</name>
<dbReference type="CDD" id="cd00712">
    <property type="entry name" value="AsnB"/>
    <property type="match status" value="1"/>
</dbReference>
<accession>A0A7W6IHM3</accession>
<protein>
    <recommendedName>
        <fullName evidence="3">asparagine synthase (glutamine-hydrolyzing)</fullName>
        <ecNumber evidence="3">6.3.5.4</ecNumber>
    </recommendedName>
</protein>
<dbReference type="Pfam" id="PF00733">
    <property type="entry name" value="Asn_synthase"/>
    <property type="match status" value="1"/>
</dbReference>
<comment type="catalytic activity">
    <reaction evidence="7">
        <text>L-aspartate + L-glutamine + ATP + H2O = L-asparagine + L-glutamate + AMP + diphosphate + H(+)</text>
        <dbReference type="Rhea" id="RHEA:12228"/>
        <dbReference type="ChEBI" id="CHEBI:15377"/>
        <dbReference type="ChEBI" id="CHEBI:15378"/>
        <dbReference type="ChEBI" id="CHEBI:29985"/>
        <dbReference type="ChEBI" id="CHEBI:29991"/>
        <dbReference type="ChEBI" id="CHEBI:30616"/>
        <dbReference type="ChEBI" id="CHEBI:33019"/>
        <dbReference type="ChEBI" id="CHEBI:58048"/>
        <dbReference type="ChEBI" id="CHEBI:58359"/>
        <dbReference type="ChEBI" id="CHEBI:456215"/>
        <dbReference type="EC" id="6.3.5.4"/>
    </reaction>
</comment>
<dbReference type="InterPro" id="IPR017932">
    <property type="entry name" value="GATase_2_dom"/>
</dbReference>
<evidence type="ECO:0000256" key="1">
    <source>
        <dbReference type="ARBA" id="ARBA00005187"/>
    </source>
</evidence>
<dbReference type="EMBL" id="JACIDC010000013">
    <property type="protein sequence ID" value="MBB4041646.1"/>
    <property type="molecule type" value="Genomic_DNA"/>
</dbReference>
<organism evidence="11 12">
    <name type="scientific">Microvirga flocculans</name>
    <dbReference type="NCBI Taxonomy" id="217168"/>
    <lineage>
        <taxon>Bacteria</taxon>
        <taxon>Pseudomonadati</taxon>
        <taxon>Pseudomonadota</taxon>
        <taxon>Alphaproteobacteria</taxon>
        <taxon>Hyphomicrobiales</taxon>
        <taxon>Methylobacteriaceae</taxon>
        <taxon>Microvirga</taxon>
    </lineage>
</organism>
<keyword evidence="12" id="KW-1185">Reference proteome</keyword>
<feature type="domain" description="Glutamine amidotransferase type-2" evidence="10">
    <location>
        <begin position="1"/>
        <end position="185"/>
    </location>
</feature>
<dbReference type="GO" id="GO:0004066">
    <property type="term" value="F:asparagine synthase (glutamine-hydrolyzing) activity"/>
    <property type="evidence" value="ECO:0007669"/>
    <property type="project" value="UniProtKB-EC"/>
</dbReference>
<feature type="binding site" evidence="8">
    <location>
        <position position="72"/>
    </location>
    <ligand>
        <name>L-glutamine</name>
        <dbReference type="ChEBI" id="CHEBI:58359"/>
    </ligand>
</feature>